<dbReference type="PROSITE" id="PS50883">
    <property type="entry name" value="EAL"/>
    <property type="match status" value="1"/>
</dbReference>
<sequence>MRGNLATSSVLSHRYDVTVIHLSNADENDVKRLITRLSIINRDIVSVVKAGNNVYIKLKSINDHQWLIGLIEDEALSGTTTTFYGQQFDTTNSSDAQFISLNAISGGKIGYEEMRYAIDNNEIIVFTQPILDLQNEKPLGVEMLCRWQHPEHGLLLPYHFFNAINAFNLSLDLDKYMFKNACDLLLKWQTDSATKTLTVSVNINANSLSNNEFIDYVSELVASYNIQRKLLRVEITETGYIYKDSQSHRNITRLQELGLAISLDDFGAGTTILGYLTYLTPNEIKIDRGLINAAFNAENSEKKSIAIKMLLSMIDWITSMDNVQLVVEGIEYKEQAEFLKNHNVKVGQGYLFGFPTHVDQFEENFKNWSDLKNVK</sequence>
<dbReference type="InterPro" id="IPR050706">
    <property type="entry name" value="Cyclic-di-GMP_PDE-like"/>
</dbReference>
<gene>
    <name evidence="2" type="ORF">C0W27_15965</name>
</gene>
<dbReference type="InterPro" id="IPR035919">
    <property type="entry name" value="EAL_sf"/>
</dbReference>
<evidence type="ECO:0000259" key="1">
    <source>
        <dbReference type="PROSITE" id="PS50883"/>
    </source>
</evidence>
<dbReference type="CDD" id="cd01948">
    <property type="entry name" value="EAL"/>
    <property type="match status" value="1"/>
</dbReference>
<reference evidence="2 3" key="1">
    <citation type="submission" date="2018-01" db="EMBL/GenBank/DDBJ databases">
        <title>Whole genome sequencing of Histamine producing bacteria.</title>
        <authorList>
            <person name="Butler K."/>
        </authorList>
    </citation>
    <scope>NUCLEOTIDE SEQUENCE [LARGE SCALE GENOMIC DNA]</scope>
    <source>
        <strain evidence="2 3">A6-1</strain>
    </source>
</reference>
<proteinExistence type="predicted"/>
<protein>
    <submittedName>
        <fullName evidence="2">EAL domain-containing protein</fullName>
    </submittedName>
</protein>
<comment type="caution">
    <text evidence="2">The sequence shown here is derived from an EMBL/GenBank/DDBJ whole genome shotgun (WGS) entry which is preliminary data.</text>
</comment>
<dbReference type="InterPro" id="IPR001633">
    <property type="entry name" value="EAL_dom"/>
</dbReference>
<dbReference type="SMART" id="SM00052">
    <property type="entry name" value="EAL"/>
    <property type="match status" value="1"/>
</dbReference>
<dbReference type="PANTHER" id="PTHR33121">
    <property type="entry name" value="CYCLIC DI-GMP PHOSPHODIESTERASE PDEF"/>
    <property type="match status" value="1"/>
</dbReference>
<dbReference type="Gene3D" id="3.20.20.450">
    <property type="entry name" value="EAL domain"/>
    <property type="match status" value="1"/>
</dbReference>
<organism evidence="2 3">
    <name type="scientific">Photobacterium angustum</name>
    <dbReference type="NCBI Taxonomy" id="661"/>
    <lineage>
        <taxon>Bacteria</taxon>
        <taxon>Pseudomonadati</taxon>
        <taxon>Pseudomonadota</taxon>
        <taxon>Gammaproteobacteria</taxon>
        <taxon>Vibrionales</taxon>
        <taxon>Vibrionaceae</taxon>
        <taxon>Photobacterium</taxon>
    </lineage>
</organism>
<dbReference type="SUPFAM" id="SSF141868">
    <property type="entry name" value="EAL domain-like"/>
    <property type="match status" value="1"/>
</dbReference>
<dbReference type="Proteomes" id="UP000240989">
    <property type="component" value="Unassembled WGS sequence"/>
</dbReference>
<dbReference type="PANTHER" id="PTHR33121:SF70">
    <property type="entry name" value="SIGNALING PROTEIN YKOW"/>
    <property type="match status" value="1"/>
</dbReference>
<name>A0ABX5H152_PHOAN</name>
<feature type="domain" description="EAL" evidence="1">
    <location>
        <begin position="107"/>
        <end position="369"/>
    </location>
</feature>
<dbReference type="Pfam" id="PF00563">
    <property type="entry name" value="EAL"/>
    <property type="match status" value="1"/>
</dbReference>
<evidence type="ECO:0000313" key="2">
    <source>
        <dbReference type="EMBL" id="PSX07064.1"/>
    </source>
</evidence>
<evidence type="ECO:0000313" key="3">
    <source>
        <dbReference type="Proteomes" id="UP000240989"/>
    </source>
</evidence>
<keyword evidence="3" id="KW-1185">Reference proteome</keyword>
<dbReference type="EMBL" id="PYOU01000014">
    <property type="protein sequence ID" value="PSX07064.1"/>
    <property type="molecule type" value="Genomic_DNA"/>
</dbReference>
<dbReference type="RefSeq" id="WP_045152897.1">
    <property type="nucleotide sequence ID" value="NZ_JZSW01000007.1"/>
</dbReference>
<accession>A0ABX5H152</accession>